<accession>A0ABD0KYN6</accession>
<evidence type="ECO:0000256" key="1">
    <source>
        <dbReference type="SAM" id="Phobius"/>
    </source>
</evidence>
<feature type="transmembrane region" description="Helical" evidence="1">
    <location>
        <begin position="60"/>
        <end position="80"/>
    </location>
</feature>
<dbReference type="AlphaFoldDB" id="A0ABD0KYN6"/>
<feature type="transmembrane region" description="Helical" evidence="1">
    <location>
        <begin position="105"/>
        <end position="127"/>
    </location>
</feature>
<dbReference type="Proteomes" id="UP001519460">
    <property type="component" value="Unassembled WGS sequence"/>
</dbReference>
<organism evidence="2 3">
    <name type="scientific">Batillaria attramentaria</name>
    <dbReference type="NCBI Taxonomy" id="370345"/>
    <lineage>
        <taxon>Eukaryota</taxon>
        <taxon>Metazoa</taxon>
        <taxon>Spiralia</taxon>
        <taxon>Lophotrochozoa</taxon>
        <taxon>Mollusca</taxon>
        <taxon>Gastropoda</taxon>
        <taxon>Caenogastropoda</taxon>
        <taxon>Sorbeoconcha</taxon>
        <taxon>Cerithioidea</taxon>
        <taxon>Batillariidae</taxon>
        <taxon>Batillaria</taxon>
    </lineage>
</organism>
<protein>
    <submittedName>
        <fullName evidence="2">Uncharacterized protein</fullName>
    </submittedName>
</protein>
<keyword evidence="3" id="KW-1185">Reference proteome</keyword>
<dbReference type="EMBL" id="JACVVK020000105">
    <property type="protein sequence ID" value="KAK7492260.1"/>
    <property type="molecule type" value="Genomic_DNA"/>
</dbReference>
<name>A0ABD0KYN6_9CAEN</name>
<keyword evidence="1" id="KW-1133">Transmembrane helix</keyword>
<comment type="caution">
    <text evidence="2">The sequence shown here is derived from an EMBL/GenBank/DDBJ whole genome shotgun (WGS) entry which is preliminary data.</text>
</comment>
<gene>
    <name evidence="2" type="ORF">BaRGS_00016557</name>
</gene>
<keyword evidence="1" id="KW-0472">Membrane</keyword>
<sequence>MKNPSIERRKHNLAPGPYDPQVGLYITPPIVTKTAEVPSTKTKVRRRIPRPPSKLQLRCAYAWSCIACLIGNFLCAIPALRYTVTASESAKVHDYNSARSYLRKAYILCALGLAIAAGGWTVLILYLSGSIQT</sequence>
<reference evidence="2 3" key="1">
    <citation type="journal article" date="2023" name="Sci. Data">
        <title>Genome assembly of the Korean intertidal mud-creeper Batillaria attramentaria.</title>
        <authorList>
            <person name="Patra A.K."/>
            <person name="Ho P.T."/>
            <person name="Jun S."/>
            <person name="Lee S.J."/>
            <person name="Kim Y."/>
            <person name="Won Y.J."/>
        </authorList>
    </citation>
    <scope>NUCLEOTIDE SEQUENCE [LARGE SCALE GENOMIC DNA]</scope>
    <source>
        <strain evidence="2">Wonlab-2016</strain>
    </source>
</reference>
<keyword evidence="1" id="KW-0812">Transmembrane</keyword>
<evidence type="ECO:0000313" key="3">
    <source>
        <dbReference type="Proteomes" id="UP001519460"/>
    </source>
</evidence>
<proteinExistence type="predicted"/>
<evidence type="ECO:0000313" key="2">
    <source>
        <dbReference type="EMBL" id="KAK7492260.1"/>
    </source>
</evidence>